<evidence type="ECO:0000256" key="1">
    <source>
        <dbReference type="SAM" id="MobiDB-lite"/>
    </source>
</evidence>
<proteinExistence type="predicted"/>
<dbReference type="Proteomes" id="UP000011083">
    <property type="component" value="Unassembled WGS sequence"/>
</dbReference>
<accession>L8H027</accession>
<dbReference type="VEuPathDB" id="AmoebaDB:ACA1_065200"/>
<feature type="compositionally biased region" description="Basic and acidic residues" evidence="1">
    <location>
        <begin position="1"/>
        <end position="21"/>
    </location>
</feature>
<feature type="compositionally biased region" description="Basic residues" evidence="1">
    <location>
        <begin position="70"/>
        <end position="79"/>
    </location>
</feature>
<dbReference type="RefSeq" id="XP_004339744.1">
    <property type="nucleotide sequence ID" value="XM_004339696.1"/>
</dbReference>
<feature type="region of interest" description="Disordered" evidence="1">
    <location>
        <begin position="111"/>
        <end position="172"/>
    </location>
</feature>
<evidence type="ECO:0000313" key="2">
    <source>
        <dbReference type="EMBL" id="ELR17731.1"/>
    </source>
</evidence>
<name>L8H027_ACACF</name>
<dbReference type="KEGG" id="acan:ACA1_065200"/>
<gene>
    <name evidence="2" type="ORF">ACA1_065200</name>
</gene>
<reference evidence="2 3" key="1">
    <citation type="journal article" date="2013" name="Genome Biol.">
        <title>Genome of Acanthamoeba castellanii highlights extensive lateral gene transfer and early evolution of tyrosine kinase signaling.</title>
        <authorList>
            <person name="Clarke M."/>
            <person name="Lohan A.J."/>
            <person name="Liu B."/>
            <person name="Lagkouvardos I."/>
            <person name="Roy S."/>
            <person name="Zafar N."/>
            <person name="Bertelli C."/>
            <person name="Schilde C."/>
            <person name="Kianianmomeni A."/>
            <person name="Burglin T.R."/>
            <person name="Frech C."/>
            <person name="Turcotte B."/>
            <person name="Kopec K.O."/>
            <person name="Synnott J.M."/>
            <person name="Choo C."/>
            <person name="Paponov I."/>
            <person name="Finkler A."/>
            <person name="Soon Heng Tan C."/>
            <person name="Hutchins A.P."/>
            <person name="Weinmeier T."/>
            <person name="Rattei T."/>
            <person name="Chu J.S."/>
            <person name="Gimenez G."/>
            <person name="Irimia M."/>
            <person name="Rigden D.J."/>
            <person name="Fitzpatrick D.A."/>
            <person name="Lorenzo-Morales J."/>
            <person name="Bateman A."/>
            <person name="Chiu C.H."/>
            <person name="Tang P."/>
            <person name="Hegemann P."/>
            <person name="Fromm H."/>
            <person name="Raoult D."/>
            <person name="Greub G."/>
            <person name="Miranda-Saavedra D."/>
            <person name="Chen N."/>
            <person name="Nash P."/>
            <person name="Ginger M.L."/>
            <person name="Horn M."/>
            <person name="Schaap P."/>
            <person name="Caler L."/>
            <person name="Loftus B."/>
        </authorList>
    </citation>
    <scope>NUCLEOTIDE SEQUENCE [LARGE SCALE GENOMIC DNA]</scope>
    <source>
        <strain evidence="2 3">Neff</strain>
    </source>
</reference>
<sequence>MDGRGRPVKREEELDNPRRDAQGNLNDFEGVREAQGSRRPSTTMGTDSALPFEQMARLDGRQEQDEMLQRRRNGQRRGSRTNLEEVIETSAAIPASSFLYALQQQRQQQMQQQMTAGGLKTFPSLGPTSPESAVDWNQLPSSFVAGDADAPPAEPERPIASRGRRPSIGQLF</sequence>
<dbReference type="GeneID" id="14918138"/>
<feature type="region of interest" description="Disordered" evidence="1">
    <location>
        <begin position="1"/>
        <end position="82"/>
    </location>
</feature>
<organism evidence="2 3">
    <name type="scientific">Acanthamoeba castellanii (strain ATCC 30010 / Neff)</name>
    <dbReference type="NCBI Taxonomy" id="1257118"/>
    <lineage>
        <taxon>Eukaryota</taxon>
        <taxon>Amoebozoa</taxon>
        <taxon>Discosea</taxon>
        <taxon>Longamoebia</taxon>
        <taxon>Centramoebida</taxon>
        <taxon>Acanthamoebidae</taxon>
        <taxon>Acanthamoeba</taxon>
    </lineage>
</organism>
<keyword evidence="3" id="KW-1185">Reference proteome</keyword>
<evidence type="ECO:0000313" key="3">
    <source>
        <dbReference type="Proteomes" id="UP000011083"/>
    </source>
</evidence>
<dbReference type="AlphaFoldDB" id="L8H027"/>
<protein>
    <submittedName>
        <fullName evidence="2">Uncharacterized protein</fullName>
    </submittedName>
</protein>
<feature type="compositionally biased region" description="Basic and acidic residues" evidence="1">
    <location>
        <begin position="56"/>
        <end position="69"/>
    </location>
</feature>
<dbReference type="EMBL" id="KB007974">
    <property type="protein sequence ID" value="ELR17731.1"/>
    <property type="molecule type" value="Genomic_DNA"/>
</dbReference>